<dbReference type="RefSeq" id="WP_096359029.1">
    <property type="nucleotide sequence ID" value="NZ_AP014879.1"/>
</dbReference>
<proteinExistence type="inferred from homology"/>
<dbReference type="OrthoDB" id="9810445at2"/>
<dbReference type="GO" id="GO:0004222">
    <property type="term" value="F:metalloendopeptidase activity"/>
    <property type="evidence" value="ECO:0007669"/>
    <property type="project" value="InterPro"/>
</dbReference>
<keyword evidence="4 6" id="KW-0862">Zinc</keyword>
<dbReference type="CDD" id="cd07333">
    <property type="entry name" value="M48C_bepA_like"/>
    <property type="match status" value="1"/>
</dbReference>
<dbReference type="Proteomes" id="UP000243180">
    <property type="component" value="Chromosome"/>
</dbReference>
<evidence type="ECO:0000256" key="7">
    <source>
        <dbReference type="SAM" id="SignalP"/>
    </source>
</evidence>
<keyword evidence="3 6" id="KW-0378">Hydrolase</keyword>
<dbReference type="PANTHER" id="PTHR22726:SF1">
    <property type="entry name" value="METALLOENDOPEPTIDASE OMA1, MITOCHONDRIAL"/>
    <property type="match status" value="1"/>
</dbReference>
<dbReference type="InParanoid" id="A0A1B4XC24"/>
<dbReference type="GO" id="GO:0016020">
    <property type="term" value="C:membrane"/>
    <property type="evidence" value="ECO:0007669"/>
    <property type="project" value="TreeGrafter"/>
</dbReference>
<dbReference type="EMBL" id="AP014879">
    <property type="protein sequence ID" value="BAV32342.1"/>
    <property type="molecule type" value="Genomic_DNA"/>
</dbReference>
<evidence type="ECO:0000256" key="5">
    <source>
        <dbReference type="ARBA" id="ARBA00023049"/>
    </source>
</evidence>
<accession>A0A1B4XC24</accession>
<dbReference type="GO" id="GO:0046872">
    <property type="term" value="F:metal ion binding"/>
    <property type="evidence" value="ECO:0007669"/>
    <property type="project" value="UniProtKB-KW"/>
</dbReference>
<evidence type="ECO:0000313" key="10">
    <source>
        <dbReference type="Proteomes" id="UP000243180"/>
    </source>
</evidence>
<dbReference type="Gene3D" id="3.30.2010.10">
    <property type="entry name" value="Metalloproteases ('zincins'), catalytic domain"/>
    <property type="match status" value="1"/>
</dbReference>
<comment type="similarity">
    <text evidence="6">Belongs to the peptidase M48 family.</text>
</comment>
<dbReference type="GO" id="GO:0051603">
    <property type="term" value="P:proteolysis involved in protein catabolic process"/>
    <property type="evidence" value="ECO:0007669"/>
    <property type="project" value="TreeGrafter"/>
</dbReference>
<reference evidence="9 10" key="1">
    <citation type="submission" date="2015-05" db="EMBL/GenBank/DDBJ databases">
        <title>Complete genome sequence of a sulfur-oxidizing gammaproteobacterium strain HA5.</title>
        <authorList>
            <person name="Miura A."/>
            <person name="Kojima H."/>
            <person name="Fukui M."/>
        </authorList>
    </citation>
    <scope>NUCLEOTIDE SEQUENCE [LARGE SCALE GENOMIC DNA]</scope>
    <source>
        <strain evidence="9 10">HA5</strain>
    </source>
</reference>
<evidence type="ECO:0000256" key="1">
    <source>
        <dbReference type="ARBA" id="ARBA00022670"/>
    </source>
</evidence>
<evidence type="ECO:0000256" key="3">
    <source>
        <dbReference type="ARBA" id="ARBA00022801"/>
    </source>
</evidence>
<feature type="domain" description="Peptidase M48" evidence="8">
    <location>
        <begin position="72"/>
        <end position="253"/>
    </location>
</feature>
<feature type="signal peptide" evidence="7">
    <location>
        <begin position="1"/>
        <end position="22"/>
    </location>
</feature>
<keyword evidence="5 6" id="KW-0482">Metalloprotease</keyword>
<dbReference type="InterPro" id="IPR051156">
    <property type="entry name" value="Mito/Outer_Membr_Metalloprot"/>
</dbReference>
<evidence type="ECO:0000259" key="8">
    <source>
        <dbReference type="Pfam" id="PF01435"/>
    </source>
</evidence>
<keyword evidence="10" id="KW-1185">Reference proteome</keyword>
<dbReference type="FunCoup" id="A0A1B4XC24">
    <property type="interactions" value="105"/>
</dbReference>
<dbReference type="KEGG" id="slim:SCL_0017"/>
<protein>
    <submittedName>
        <fullName evidence="9">Peptidase</fullName>
    </submittedName>
</protein>
<organism evidence="9 10">
    <name type="scientific">Sulfuricaulis limicola</name>
    <dbReference type="NCBI Taxonomy" id="1620215"/>
    <lineage>
        <taxon>Bacteria</taxon>
        <taxon>Pseudomonadati</taxon>
        <taxon>Pseudomonadota</taxon>
        <taxon>Gammaproteobacteria</taxon>
        <taxon>Acidiferrobacterales</taxon>
        <taxon>Acidiferrobacteraceae</taxon>
        <taxon>Sulfuricaulis</taxon>
    </lineage>
</organism>
<evidence type="ECO:0000256" key="2">
    <source>
        <dbReference type="ARBA" id="ARBA00022723"/>
    </source>
</evidence>
<feature type="chain" id="PRO_5008572249" evidence="7">
    <location>
        <begin position="23"/>
        <end position="293"/>
    </location>
</feature>
<dbReference type="Pfam" id="PF01435">
    <property type="entry name" value="Peptidase_M48"/>
    <property type="match status" value="1"/>
</dbReference>
<dbReference type="InterPro" id="IPR001915">
    <property type="entry name" value="Peptidase_M48"/>
</dbReference>
<keyword evidence="1 6" id="KW-0645">Protease</keyword>
<comment type="cofactor">
    <cofactor evidence="6">
        <name>Zn(2+)</name>
        <dbReference type="ChEBI" id="CHEBI:29105"/>
    </cofactor>
    <text evidence="6">Binds 1 zinc ion per subunit.</text>
</comment>
<gene>
    <name evidence="9" type="ORF">SCL_0017</name>
</gene>
<evidence type="ECO:0000256" key="6">
    <source>
        <dbReference type="RuleBase" id="RU003983"/>
    </source>
</evidence>
<evidence type="ECO:0000256" key="4">
    <source>
        <dbReference type="ARBA" id="ARBA00022833"/>
    </source>
</evidence>
<keyword evidence="2" id="KW-0479">Metal-binding</keyword>
<evidence type="ECO:0000313" key="9">
    <source>
        <dbReference type="EMBL" id="BAV32342.1"/>
    </source>
</evidence>
<keyword evidence="7" id="KW-0732">Signal</keyword>
<dbReference type="AlphaFoldDB" id="A0A1B4XC24"/>
<dbReference type="PANTHER" id="PTHR22726">
    <property type="entry name" value="METALLOENDOPEPTIDASE OMA1"/>
    <property type="match status" value="1"/>
</dbReference>
<name>A0A1B4XC24_9GAMM</name>
<sequence>MKIRIPVVLLLTAVLCTPAAHALKLGDLNVDKLKEVKGKLKPLKEPSEADEIEIGKGVAANLLGAAPPVNDPQLQAYVNRVGQWVAMHTERPDLPWHFAVLDTDGVNAFATPGGYVFITRGMLLRMRDEAELAGVLAHEASHVVEKHALKTMRKGTLAGLAGDALSNYAEKKGKEEFTKIVSASTEIYARGLDKEDEYAADRAGVVIATRAGYDPYGLPSVLQTLASINPKDDAVALMFKTHPDSGKRLELVSNAMEGRLDKFIENPRVESRFSSIIKSHIASYKPDVSRQGK</sequence>